<dbReference type="AlphaFoldDB" id="A0A4P9Z3A6"/>
<proteinExistence type="predicted"/>
<organism evidence="2 3">
    <name type="scientific">Syncephalis pseudoplumigaleata</name>
    <dbReference type="NCBI Taxonomy" id="1712513"/>
    <lineage>
        <taxon>Eukaryota</taxon>
        <taxon>Fungi</taxon>
        <taxon>Fungi incertae sedis</taxon>
        <taxon>Zoopagomycota</taxon>
        <taxon>Zoopagomycotina</taxon>
        <taxon>Zoopagomycetes</taxon>
        <taxon>Zoopagales</taxon>
        <taxon>Piptocephalidaceae</taxon>
        <taxon>Syncephalis</taxon>
    </lineage>
</organism>
<dbReference type="Proteomes" id="UP000278143">
    <property type="component" value="Unassembled WGS sequence"/>
</dbReference>
<keyword evidence="3" id="KW-1185">Reference proteome</keyword>
<dbReference type="EMBL" id="KZ989302">
    <property type="protein sequence ID" value="RKP26936.1"/>
    <property type="molecule type" value="Genomic_DNA"/>
</dbReference>
<dbReference type="GO" id="GO:0016874">
    <property type="term" value="F:ligase activity"/>
    <property type="evidence" value="ECO:0007669"/>
    <property type="project" value="UniProtKB-KW"/>
</dbReference>
<dbReference type="PANTHER" id="PTHR47551">
    <property type="entry name" value="TUBULIN--TYROSINE LIGASE PBY1-RELATED"/>
    <property type="match status" value="1"/>
</dbReference>
<evidence type="ECO:0000313" key="2">
    <source>
        <dbReference type="EMBL" id="RKP26936.1"/>
    </source>
</evidence>
<evidence type="ECO:0000313" key="3">
    <source>
        <dbReference type="Proteomes" id="UP000278143"/>
    </source>
</evidence>
<accession>A0A4P9Z3A6</accession>
<dbReference type="PROSITE" id="PS51221">
    <property type="entry name" value="TTL"/>
    <property type="match status" value="1"/>
</dbReference>
<dbReference type="GO" id="GO:0000932">
    <property type="term" value="C:P-body"/>
    <property type="evidence" value="ECO:0007669"/>
    <property type="project" value="TreeGrafter"/>
</dbReference>
<keyword evidence="2" id="KW-0436">Ligase</keyword>
<feature type="compositionally biased region" description="Basic and acidic residues" evidence="1">
    <location>
        <begin position="400"/>
        <end position="413"/>
    </location>
</feature>
<feature type="compositionally biased region" description="Pro residues" evidence="1">
    <location>
        <begin position="390"/>
        <end position="399"/>
    </location>
</feature>
<name>A0A4P9Z3A6_9FUNG</name>
<dbReference type="InterPro" id="IPR027746">
    <property type="entry name" value="TTL"/>
</dbReference>
<protein>
    <submittedName>
        <fullName evidence="2">Tubulin-tyrosine ligase family-domain-containing protein</fullName>
    </submittedName>
</protein>
<evidence type="ECO:0000256" key="1">
    <source>
        <dbReference type="SAM" id="MobiDB-lite"/>
    </source>
</evidence>
<dbReference type="SUPFAM" id="SSF56059">
    <property type="entry name" value="Glutathione synthetase ATP-binding domain-like"/>
    <property type="match status" value="1"/>
</dbReference>
<dbReference type="OrthoDB" id="202825at2759"/>
<reference evidence="3" key="1">
    <citation type="journal article" date="2018" name="Nat. Microbiol.">
        <title>Leveraging single-cell genomics to expand the fungal tree of life.</title>
        <authorList>
            <person name="Ahrendt S.R."/>
            <person name="Quandt C.A."/>
            <person name="Ciobanu D."/>
            <person name="Clum A."/>
            <person name="Salamov A."/>
            <person name="Andreopoulos B."/>
            <person name="Cheng J.F."/>
            <person name="Woyke T."/>
            <person name="Pelin A."/>
            <person name="Henrissat B."/>
            <person name="Reynolds N.K."/>
            <person name="Benny G.L."/>
            <person name="Smith M.E."/>
            <person name="James T.Y."/>
            <person name="Grigoriev I.V."/>
        </authorList>
    </citation>
    <scope>NUCLEOTIDE SEQUENCE [LARGE SCALE GENOMIC DNA]</scope>
    <source>
        <strain evidence="3">Benny S71-1</strain>
    </source>
</reference>
<dbReference type="Pfam" id="PF03133">
    <property type="entry name" value="TTL"/>
    <property type="match status" value="1"/>
</dbReference>
<dbReference type="InterPro" id="IPR004344">
    <property type="entry name" value="TTL/TTLL_fam"/>
</dbReference>
<dbReference type="Gene3D" id="3.30.470.20">
    <property type="entry name" value="ATP-grasp fold, B domain"/>
    <property type="match status" value="1"/>
</dbReference>
<gene>
    <name evidence="2" type="ORF">SYNPS1DRAFT_13432</name>
</gene>
<sequence>MTAVVRLDDPYVDTLVREALAAQCPSLAIVSEWPPQDHDGDAPPLLQWREYEQVDWDMVSRHPECSLANTYCIRKALIRKIQMANAFQYYCAKRPGCTLARHVPETWIFRLDHPSYLDEALNECWEVERGFRNNLACDDPRERERFIMKPSMTGRGAGIYLLESLADMEQVLEALFEDSDDDDEDDDDDDDDGEQGSAWMLREWVIQRYIGRPLLLANDPRKFHIRAYVLSVGRMHVYLYREMLALFAGADYDAADIAALDRHLTNTCLQQHARDFDESRAVRAFWDLASHGLDRPALDGIFDQCARILGDCFAAVTSDAVGFQALPNAFELYGFDFLVDDARHVWLLEANAFPDFAQTGEQLRGLVRGLFEATVGVAVCPFVAAVEHGTPPPSTPPSDPRLRLVYDRSTSHT</sequence>
<dbReference type="PANTHER" id="PTHR47551:SF1">
    <property type="entry name" value="TUBULIN--TYROSINE LIGASE PBY1-RELATED"/>
    <property type="match status" value="1"/>
</dbReference>
<feature type="region of interest" description="Disordered" evidence="1">
    <location>
        <begin position="389"/>
        <end position="413"/>
    </location>
</feature>